<reference evidence="2" key="1">
    <citation type="submission" date="2021-01" db="EMBL/GenBank/DDBJ databases">
        <title>Whole genome shotgun sequence of Acrocarpospora phusangensis NBRC 108782.</title>
        <authorList>
            <person name="Komaki H."/>
            <person name="Tamura T."/>
        </authorList>
    </citation>
    <scope>NUCLEOTIDE SEQUENCE</scope>
    <source>
        <strain evidence="2">NBRC 108782</strain>
    </source>
</reference>
<evidence type="ECO:0000313" key="3">
    <source>
        <dbReference type="Proteomes" id="UP000640052"/>
    </source>
</evidence>
<dbReference type="Gene3D" id="3.90.420.10">
    <property type="entry name" value="Oxidoreductase, molybdopterin-binding domain"/>
    <property type="match status" value="1"/>
</dbReference>
<dbReference type="Proteomes" id="UP000640052">
    <property type="component" value="Unassembled WGS sequence"/>
</dbReference>
<sequence>MEPTTIHAGRMRLTGDVRAPASLAVADLRELPQRETAVSFECSTSGLRRHRFAGPLLIDVVHAAQPLFEAGERKDRLRFLVSVFGADGHHAVLSWGEIDPEFGNTQVLLGVSMDGRALDEQGPHLVVPGDRCGARNISGIAEIQLARLRAARFPG</sequence>
<dbReference type="SUPFAM" id="SSF56524">
    <property type="entry name" value="Oxidoreductase molybdopterin-binding domain"/>
    <property type="match status" value="1"/>
</dbReference>
<gene>
    <name evidence="2" type="ORF">Aph01nite_40920</name>
</gene>
<comment type="caution">
    <text evidence="2">The sequence shown here is derived from an EMBL/GenBank/DDBJ whole genome shotgun (WGS) entry which is preliminary data.</text>
</comment>
<dbReference type="AlphaFoldDB" id="A0A919QGH3"/>
<accession>A0A919QGH3</accession>
<dbReference type="RefSeq" id="WP_239161829.1">
    <property type="nucleotide sequence ID" value="NZ_BOOA01000032.1"/>
</dbReference>
<feature type="domain" description="Oxidoreductase molybdopterin-binding" evidence="1">
    <location>
        <begin position="10"/>
        <end position="145"/>
    </location>
</feature>
<evidence type="ECO:0000313" key="2">
    <source>
        <dbReference type="EMBL" id="GIH25782.1"/>
    </source>
</evidence>
<dbReference type="EMBL" id="BOOA01000032">
    <property type="protein sequence ID" value="GIH25782.1"/>
    <property type="molecule type" value="Genomic_DNA"/>
</dbReference>
<keyword evidence="3" id="KW-1185">Reference proteome</keyword>
<dbReference type="Pfam" id="PF00174">
    <property type="entry name" value="Oxidored_molyb"/>
    <property type="match status" value="1"/>
</dbReference>
<dbReference type="InterPro" id="IPR000572">
    <property type="entry name" value="OxRdtase_Mopterin-bd_dom"/>
</dbReference>
<name>A0A919QGH3_9ACTN</name>
<dbReference type="InterPro" id="IPR036374">
    <property type="entry name" value="OxRdtase_Mopterin-bd_sf"/>
</dbReference>
<protein>
    <submittedName>
        <fullName evidence="2">Molybdopterin-binding oxidoreductase</fullName>
    </submittedName>
</protein>
<organism evidence="2 3">
    <name type="scientific">Acrocarpospora phusangensis</name>
    <dbReference type="NCBI Taxonomy" id="1070424"/>
    <lineage>
        <taxon>Bacteria</taxon>
        <taxon>Bacillati</taxon>
        <taxon>Actinomycetota</taxon>
        <taxon>Actinomycetes</taxon>
        <taxon>Streptosporangiales</taxon>
        <taxon>Streptosporangiaceae</taxon>
        <taxon>Acrocarpospora</taxon>
    </lineage>
</organism>
<proteinExistence type="predicted"/>
<evidence type="ECO:0000259" key="1">
    <source>
        <dbReference type="Pfam" id="PF00174"/>
    </source>
</evidence>